<dbReference type="EMBL" id="CAMXCT030000335">
    <property type="protein sequence ID" value="CAL4764655.1"/>
    <property type="molecule type" value="Genomic_DNA"/>
</dbReference>
<keyword evidence="2" id="KW-1133">Transmembrane helix</keyword>
<dbReference type="EMBL" id="CAMXCT010000335">
    <property type="protein sequence ID" value="CAI3977343.1"/>
    <property type="molecule type" value="Genomic_DNA"/>
</dbReference>
<evidence type="ECO:0000313" key="4">
    <source>
        <dbReference type="EMBL" id="CAL4764655.1"/>
    </source>
</evidence>
<proteinExistence type="predicted"/>
<evidence type="ECO:0000256" key="2">
    <source>
        <dbReference type="SAM" id="Phobius"/>
    </source>
</evidence>
<accession>A0A9P1FIG1</accession>
<name>A0A9P1FIG1_9DINO</name>
<feature type="non-terminal residue" evidence="3">
    <location>
        <position position="462"/>
    </location>
</feature>
<keyword evidence="2" id="KW-0812">Transmembrane</keyword>
<keyword evidence="2" id="KW-0472">Membrane</keyword>
<comment type="caution">
    <text evidence="3">The sequence shown here is derived from an EMBL/GenBank/DDBJ whole genome shotgun (WGS) entry which is preliminary data.</text>
</comment>
<feature type="region of interest" description="Disordered" evidence="1">
    <location>
        <begin position="18"/>
        <end position="178"/>
    </location>
</feature>
<evidence type="ECO:0000256" key="1">
    <source>
        <dbReference type="SAM" id="MobiDB-lite"/>
    </source>
</evidence>
<reference evidence="3" key="1">
    <citation type="submission" date="2022-10" db="EMBL/GenBank/DDBJ databases">
        <authorList>
            <person name="Chen Y."/>
            <person name="Dougan E. K."/>
            <person name="Chan C."/>
            <person name="Rhodes N."/>
            <person name="Thang M."/>
        </authorList>
    </citation>
    <scope>NUCLEOTIDE SEQUENCE</scope>
</reference>
<dbReference type="Proteomes" id="UP001152797">
    <property type="component" value="Unassembled WGS sequence"/>
</dbReference>
<gene>
    <name evidence="3" type="ORF">C1SCF055_LOCUS5491</name>
</gene>
<dbReference type="EMBL" id="CAMXCT020000335">
    <property type="protein sequence ID" value="CAL1130718.1"/>
    <property type="molecule type" value="Genomic_DNA"/>
</dbReference>
<evidence type="ECO:0000313" key="3">
    <source>
        <dbReference type="EMBL" id="CAI3977343.1"/>
    </source>
</evidence>
<feature type="transmembrane region" description="Helical" evidence="2">
    <location>
        <begin position="322"/>
        <end position="342"/>
    </location>
</feature>
<dbReference type="AlphaFoldDB" id="A0A9P1FIG1"/>
<reference evidence="4 5" key="2">
    <citation type="submission" date="2024-05" db="EMBL/GenBank/DDBJ databases">
        <authorList>
            <person name="Chen Y."/>
            <person name="Shah S."/>
            <person name="Dougan E. K."/>
            <person name="Thang M."/>
            <person name="Chan C."/>
        </authorList>
    </citation>
    <scope>NUCLEOTIDE SEQUENCE [LARGE SCALE GENOMIC DNA]</scope>
</reference>
<keyword evidence="5" id="KW-1185">Reference proteome</keyword>
<organism evidence="3">
    <name type="scientific">Cladocopium goreaui</name>
    <dbReference type="NCBI Taxonomy" id="2562237"/>
    <lineage>
        <taxon>Eukaryota</taxon>
        <taxon>Sar</taxon>
        <taxon>Alveolata</taxon>
        <taxon>Dinophyceae</taxon>
        <taxon>Suessiales</taxon>
        <taxon>Symbiodiniaceae</taxon>
        <taxon>Cladocopium</taxon>
    </lineage>
</organism>
<protein>
    <submittedName>
        <fullName evidence="3">Uncharacterized protein</fullName>
    </submittedName>
</protein>
<feature type="non-terminal residue" evidence="3">
    <location>
        <position position="1"/>
    </location>
</feature>
<evidence type="ECO:0000313" key="5">
    <source>
        <dbReference type="Proteomes" id="UP001152797"/>
    </source>
</evidence>
<sequence>VLDDVDSDLEPLAQRRRLLDPNFSQTSLAPSLAYSPSVAPDAAELDLDEAPPPDGSLGLEPNQKAELPASPPPAGSLGLMPGQDAGVPAAPPGLEETAAQPGLVEPGAIGLPSTMDSAAGQAGEPTTDEDFAAHRRRFQQQETISFGPYRRLPKIPTPYDRPPEEPPEEANMASFDIDDLDASKKKTAQERAESRNEFTTQLPFHNHDHSLLNNSTNHNAVKVGANETEALETFESNEMFDTNEASEFEQHSPNEYQPEETFETAENQFPVEAYSSHGGGSGVLRYVFLLTLFRTARAASFGRTDVCSIDDAPLESSDADDLLHFFVFVATVTCMFGLWFFWTARKLKAEVLSLRDEYAQCREAEGHLRNETFQLRDQVRTLNARATDLGSRNVDLQLQLDSDEEIRFQQRLNDRRSIWTAMGLLDRALDETIGGCFEANQNATLQKTSRALPALLFGQGLR</sequence>